<keyword evidence="1" id="KW-1133">Transmembrane helix</keyword>
<dbReference type="EMBL" id="JAELYA010000004">
    <property type="protein sequence ID" value="MBO3276004.1"/>
    <property type="molecule type" value="Genomic_DNA"/>
</dbReference>
<organism evidence="2 3">
    <name type="scientific">Pseudomonas schmalbachii</name>
    <dbReference type="NCBI Taxonomy" id="2816993"/>
    <lineage>
        <taxon>Bacteria</taxon>
        <taxon>Pseudomonadati</taxon>
        <taxon>Pseudomonadota</taxon>
        <taxon>Gammaproteobacteria</taxon>
        <taxon>Pseudomonadales</taxon>
        <taxon>Pseudomonadaceae</taxon>
        <taxon>Pseudomonas</taxon>
    </lineage>
</organism>
<keyword evidence="3" id="KW-1185">Reference proteome</keyword>
<feature type="transmembrane region" description="Helical" evidence="1">
    <location>
        <begin position="35"/>
        <end position="52"/>
    </location>
</feature>
<sequence>MGRNSHAENNRHSPRVGRVGKLECLPRSGALEVTLGNLFAFMLLATVAAWWWRAHGIRERALMLVKQHCTRQGVELLDENVALRRLRLRRDQRGQLRLAREYGFEFTSTGQERYAGSIVMLGQQPGRIELAPFRFEPQPQAPAQAPVDDTIVDAVFDEPRPPQRSAEVVHLDEWRRAHQTKKFGD</sequence>
<reference evidence="2 3" key="1">
    <citation type="submission" date="2020-12" db="EMBL/GenBank/DDBJ databases">
        <title>Pseudomonas schmalbachii sp. nov. isolated from millipede gut.</title>
        <authorList>
            <person name="Shelomi M."/>
        </authorList>
    </citation>
    <scope>NUCLEOTIDE SEQUENCE [LARGE SCALE GENOMIC DNA]</scope>
    <source>
        <strain evidence="2 3">Milli4</strain>
    </source>
</reference>
<gene>
    <name evidence="2" type="ORF">JFY56_12285</name>
</gene>
<dbReference type="Pfam" id="PF11743">
    <property type="entry name" value="DUF3301"/>
    <property type="match status" value="1"/>
</dbReference>
<protein>
    <submittedName>
        <fullName evidence="2">DUF3301 domain-containing protein</fullName>
    </submittedName>
</protein>
<proteinExistence type="predicted"/>
<keyword evidence="1" id="KW-0472">Membrane</keyword>
<evidence type="ECO:0000256" key="1">
    <source>
        <dbReference type="SAM" id="Phobius"/>
    </source>
</evidence>
<comment type="caution">
    <text evidence="2">The sequence shown here is derived from an EMBL/GenBank/DDBJ whole genome shotgun (WGS) entry which is preliminary data.</text>
</comment>
<evidence type="ECO:0000313" key="2">
    <source>
        <dbReference type="EMBL" id="MBO3276004.1"/>
    </source>
</evidence>
<dbReference type="InterPro" id="IPR021732">
    <property type="entry name" value="DUF3301"/>
</dbReference>
<evidence type="ECO:0000313" key="3">
    <source>
        <dbReference type="Proteomes" id="UP000669060"/>
    </source>
</evidence>
<dbReference type="Proteomes" id="UP000669060">
    <property type="component" value="Unassembled WGS sequence"/>
</dbReference>
<keyword evidence="1" id="KW-0812">Transmembrane</keyword>
<name>A0ABS3TQR4_9PSED</name>
<accession>A0ABS3TQR4</accession>